<name>A0A238F9K3_9BASI</name>
<keyword evidence="2" id="KW-1185">Reference proteome</keyword>
<reference evidence="2" key="1">
    <citation type="submission" date="2016-09" db="EMBL/GenBank/DDBJ databases">
        <authorList>
            <person name="Jeantristanb JTB J.-T."/>
            <person name="Ricardo R."/>
        </authorList>
    </citation>
    <scope>NUCLEOTIDE SEQUENCE [LARGE SCALE GENOMIC DNA]</scope>
</reference>
<evidence type="ECO:0000313" key="2">
    <source>
        <dbReference type="Proteomes" id="UP000198372"/>
    </source>
</evidence>
<proteinExistence type="predicted"/>
<protein>
    <submittedName>
        <fullName evidence="1">BQ2448_814 protein</fullName>
    </submittedName>
</protein>
<organism evidence="1 2">
    <name type="scientific">Microbotryum intermedium</name>
    <dbReference type="NCBI Taxonomy" id="269621"/>
    <lineage>
        <taxon>Eukaryota</taxon>
        <taxon>Fungi</taxon>
        <taxon>Dikarya</taxon>
        <taxon>Basidiomycota</taxon>
        <taxon>Pucciniomycotina</taxon>
        <taxon>Microbotryomycetes</taxon>
        <taxon>Microbotryales</taxon>
        <taxon>Microbotryaceae</taxon>
        <taxon>Microbotryum</taxon>
    </lineage>
</organism>
<sequence length="50" mass="5563">MFIPLYSALTLPSSIQDDHFPSQFYIAPTLRLSTLTLLTLGWLCNMASSS</sequence>
<dbReference type="AlphaFoldDB" id="A0A238F9K3"/>
<gene>
    <name evidence="1" type="ORF">BQ2448_814</name>
</gene>
<accession>A0A238F9K3</accession>
<evidence type="ECO:0000313" key="1">
    <source>
        <dbReference type="EMBL" id="SCV68693.1"/>
    </source>
</evidence>
<dbReference type="Proteomes" id="UP000198372">
    <property type="component" value="Unassembled WGS sequence"/>
</dbReference>
<dbReference type="EMBL" id="FMSP01000003">
    <property type="protein sequence ID" value="SCV68693.1"/>
    <property type="molecule type" value="Genomic_DNA"/>
</dbReference>